<keyword evidence="3" id="KW-1185">Reference proteome</keyword>
<dbReference type="NCBIfam" id="TIGR01671">
    <property type="entry name" value="phage_TIGR01671"/>
    <property type="match status" value="1"/>
</dbReference>
<feature type="domain" description="YopX protein" evidence="1">
    <location>
        <begin position="5"/>
        <end position="134"/>
    </location>
</feature>
<dbReference type="SUPFAM" id="SSF159006">
    <property type="entry name" value="YopX-like"/>
    <property type="match status" value="1"/>
</dbReference>
<dbReference type="InterPro" id="IPR010024">
    <property type="entry name" value="CHP16711"/>
</dbReference>
<reference evidence="2 3" key="1">
    <citation type="submission" date="2018-10" db="EMBL/GenBank/DDBJ databases">
        <title>Streptococcus hillyeri sp. nov., isolated from equine tracheal sample.</title>
        <authorList>
            <person name="Macfadyen A.C."/>
            <person name="Waller A."/>
            <person name="Paterson G.K."/>
        </authorList>
    </citation>
    <scope>NUCLEOTIDE SEQUENCE [LARGE SCALE GENOMIC DNA]</scope>
    <source>
        <strain evidence="2 3">28462</strain>
    </source>
</reference>
<protein>
    <recommendedName>
        <fullName evidence="1">YopX protein domain-containing protein</fullName>
    </recommendedName>
</protein>
<evidence type="ECO:0000313" key="3">
    <source>
        <dbReference type="Proteomes" id="UP000279194"/>
    </source>
</evidence>
<dbReference type="Proteomes" id="UP000279194">
    <property type="component" value="Unassembled WGS sequence"/>
</dbReference>
<gene>
    <name evidence="2" type="ORF">EAF07_08135</name>
</gene>
<sequence length="138" mass="16159">MTPRYRAWDKEQHRWGEIFFICSEGGLYTPESPFKEDREKTWGYPIARQERFVIMQSTGLKDKNGVEIFEGDVVLWNGWKKIEVSFGSQTVEENFGDIRIFQGFNLYLDGVYPEPVMSTFEVIGNIYENPELLEGEND</sequence>
<organism evidence="2 3">
    <name type="scientific">Streptococcus hillyeri</name>
    <dbReference type="NCBI Taxonomy" id="2282420"/>
    <lineage>
        <taxon>Bacteria</taxon>
        <taxon>Bacillati</taxon>
        <taxon>Bacillota</taxon>
        <taxon>Bacilli</taxon>
        <taxon>Lactobacillales</taxon>
        <taxon>Streptococcaceae</taxon>
        <taxon>Streptococcus</taxon>
    </lineage>
</organism>
<accession>A0A3L9DPV0</accession>
<proteinExistence type="predicted"/>
<dbReference type="AlphaFoldDB" id="A0A3L9DPV0"/>
<dbReference type="Pfam" id="PF09643">
    <property type="entry name" value="YopX"/>
    <property type="match status" value="1"/>
</dbReference>
<evidence type="ECO:0000313" key="2">
    <source>
        <dbReference type="EMBL" id="RLY02208.1"/>
    </source>
</evidence>
<dbReference type="Gene3D" id="2.30.30.290">
    <property type="entry name" value="YopX-like domains"/>
    <property type="match status" value="1"/>
</dbReference>
<dbReference type="OrthoDB" id="1809393at2"/>
<dbReference type="EMBL" id="RCVM01000017">
    <property type="protein sequence ID" value="RLY02208.1"/>
    <property type="molecule type" value="Genomic_DNA"/>
</dbReference>
<dbReference type="RefSeq" id="WP_121836066.1">
    <property type="nucleotide sequence ID" value="NZ_RCVM01000017.1"/>
</dbReference>
<evidence type="ECO:0000259" key="1">
    <source>
        <dbReference type="Pfam" id="PF09643"/>
    </source>
</evidence>
<dbReference type="InterPro" id="IPR023385">
    <property type="entry name" value="YopX-like_C"/>
</dbReference>
<dbReference type="InterPro" id="IPR019096">
    <property type="entry name" value="YopX_protein"/>
</dbReference>
<comment type="caution">
    <text evidence="2">The sequence shown here is derived from an EMBL/GenBank/DDBJ whole genome shotgun (WGS) entry which is preliminary data.</text>
</comment>
<name>A0A3L9DPV0_9STRE</name>